<sequence>MHLSYSPVGAQSYRPMSASVRHDTALQIVSVKTSAAATASHGQLMMAITLCLLRREEQLPSKIRWSTDICCCLHGRRVDSHELLQLNTGQSS</sequence>
<evidence type="ECO:0000313" key="1">
    <source>
        <dbReference type="EMBL" id="PTQ46847.1"/>
    </source>
</evidence>
<reference evidence="2" key="1">
    <citation type="journal article" date="2017" name="Cell">
        <title>Insights into land plant evolution garnered from the Marchantia polymorpha genome.</title>
        <authorList>
            <person name="Bowman J.L."/>
            <person name="Kohchi T."/>
            <person name="Yamato K.T."/>
            <person name="Jenkins J."/>
            <person name="Shu S."/>
            <person name="Ishizaki K."/>
            <person name="Yamaoka S."/>
            <person name="Nishihama R."/>
            <person name="Nakamura Y."/>
            <person name="Berger F."/>
            <person name="Adam C."/>
            <person name="Aki S.S."/>
            <person name="Althoff F."/>
            <person name="Araki T."/>
            <person name="Arteaga-Vazquez M.A."/>
            <person name="Balasubrmanian S."/>
            <person name="Barry K."/>
            <person name="Bauer D."/>
            <person name="Boehm C.R."/>
            <person name="Briginshaw L."/>
            <person name="Caballero-Perez J."/>
            <person name="Catarino B."/>
            <person name="Chen F."/>
            <person name="Chiyoda S."/>
            <person name="Chovatia M."/>
            <person name="Davies K.M."/>
            <person name="Delmans M."/>
            <person name="Demura T."/>
            <person name="Dierschke T."/>
            <person name="Dolan L."/>
            <person name="Dorantes-Acosta A.E."/>
            <person name="Eklund D.M."/>
            <person name="Florent S.N."/>
            <person name="Flores-Sandoval E."/>
            <person name="Fujiyama A."/>
            <person name="Fukuzawa H."/>
            <person name="Galik B."/>
            <person name="Grimanelli D."/>
            <person name="Grimwood J."/>
            <person name="Grossniklaus U."/>
            <person name="Hamada T."/>
            <person name="Haseloff J."/>
            <person name="Hetherington A.J."/>
            <person name="Higo A."/>
            <person name="Hirakawa Y."/>
            <person name="Hundley H.N."/>
            <person name="Ikeda Y."/>
            <person name="Inoue K."/>
            <person name="Inoue S.I."/>
            <person name="Ishida S."/>
            <person name="Jia Q."/>
            <person name="Kakita M."/>
            <person name="Kanazawa T."/>
            <person name="Kawai Y."/>
            <person name="Kawashima T."/>
            <person name="Kennedy M."/>
            <person name="Kinose K."/>
            <person name="Kinoshita T."/>
            <person name="Kohara Y."/>
            <person name="Koide E."/>
            <person name="Komatsu K."/>
            <person name="Kopischke S."/>
            <person name="Kubo M."/>
            <person name="Kyozuka J."/>
            <person name="Lagercrantz U."/>
            <person name="Lin S.S."/>
            <person name="Lindquist E."/>
            <person name="Lipzen A.M."/>
            <person name="Lu C.W."/>
            <person name="De Luna E."/>
            <person name="Martienssen R.A."/>
            <person name="Minamino N."/>
            <person name="Mizutani M."/>
            <person name="Mizutani M."/>
            <person name="Mochizuki N."/>
            <person name="Monte I."/>
            <person name="Mosher R."/>
            <person name="Nagasaki H."/>
            <person name="Nakagami H."/>
            <person name="Naramoto S."/>
            <person name="Nishitani K."/>
            <person name="Ohtani M."/>
            <person name="Okamoto T."/>
            <person name="Okumura M."/>
            <person name="Phillips J."/>
            <person name="Pollak B."/>
            <person name="Reinders A."/>
            <person name="Rovekamp M."/>
            <person name="Sano R."/>
            <person name="Sawa S."/>
            <person name="Schmid M.W."/>
            <person name="Shirakawa M."/>
            <person name="Solano R."/>
            <person name="Spunde A."/>
            <person name="Suetsugu N."/>
            <person name="Sugano S."/>
            <person name="Sugiyama A."/>
            <person name="Sun R."/>
            <person name="Suzuki Y."/>
            <person name="Takenaka M."/>
            <person name="Takezawa D."/>
            <person name="Tomogane H."/>
            <person name="Tsuzuki M."/>
            <person name="Ueda T."/>
            <person name="Umeda M."/>
            <person name="Ward J.M."/>
            <person name="Watanabe Y."/>
            <person name="Yazaki K."/>
            <person name="Yokoyama R."/>
            <person name="Yoshitake Y."/>
            <person name="Yotsui I."/>
            <person name="Zachgo S."/>
            <person name="Schmutz J."/>
        </authorList>
    </citation>
    <scope>NUCLEOTIDE SEQUENCE [LARGE SCALE GENOMIC DNA]</scope>
    <source>
        <strain evidence="2">Tak-1</strain>
    </source>
</reference>
<evidence type="ECO:0000313" key="2">
    <source>
        <dbReference type="Proteomes" id="UP000244005"/>
    </source>
</evidence>
<dbReference type="Proteomes" id="UP000244005">
    <property type="component" value="Unassembled WGS sequence"/>
</dbReference>
<gene>
    <name evidence="1" type="ORF">MARPO_0010s0207</name>
</gene>
<dbReference type="Gramene" id="Mp5g22500.1">
    <property type="protein sequence ID" value="Mp5g22500.1.cds1"/>
    <property type="gene ID" value="Mp5g22500"/>
</dbReference>
<name>A0A2R6XL59_MARPO</name>
<accession>A0A2R6XL59</accession>
<keyword evidence="2" id="KW-1185">Reference proteome</keyword>
<dbReference type="EMBL" id="KZ772682">
    <property type="protein sequence ID" value="PTQ46847.1"/>
    <property type="molecule type" value="Genomic_DNA"/>
</dbReference>
<proteinExistence type="predicted"/>
<protein>
    <submittedName>
        <fullName evidence="1">Uncharacterized protein</fullName>
    </submittedName>
</protein>
<organism evidence="1 2">
    <name type="scientific">Marchantia polymorpha</name>
    <name type="common">Common liverwort</name>
    <name type="synonym">Marchantia aquatica</name>
    <dbReference type="NCBI Taxonomy" id="3197"/>
    <lineage>
        <taxon>Eukaryota</taxon>
        <taxon>Viridiplantae</taxon>
        <taxon>Streptophyta</taxon>
        <taxon>Embryophyta</taxon>
        <taxon>Marchantiophyta</taxon>
        <taxon>Marchantiopsida</taxon>
        <taxon>Marchantiidae</taxon>
        <taxon>Marchantiales</taxon>
        <taxon>Marchantiaceae</taxon>
        <taxon>Marchantia</taxon>
    </lineage>
</organism>
<dbReference type="AlphaFoldDB" id="A0A2R6XL59"/>